<dbReference type="SUPFAM" id="SSF51735">
    <property type="entry name" value="NAD(P)-binding Rossmann-fold domains"/>
    <property type="match status" value="1"/>
</dbReference>
<sequence length="239" mass="27391">MIFHAGAKVNFCEFYREHRTSNVLGACNALRLAAAGKVFHYFSSIDTRGLTGFTLGTKELYEYESLMPHTQAVRYDLGYSGIQGTAESMVRCMHDRALPTVIYRPGHHRRQQDRMKQSRRLHVQIVRRMHPARHVPKLDQRLEYVAVNYVKSAVMHIASSDEKLGRSYSILSPDQSKSVTVIDTCGVTNEAGHPVEVIEYNDWVEQVFEKQRPDGLLASLLPMFRERVLGRLARWEVSQ</sequence>
<accession>A0A8H6EBS1</accession>
<reference evidence="2 3" key="1">
    <citation type="submission" date="2019-04" db="EMBL/GenBank/DDBJ databases">
        <title>Aspergillus burnettii sp. nov., novel species from soil in southeast Queensland.</title>
        <authorList>
            <person name="Gilchrist C.L.M."/>
            <person name="Pitt J.I."/>
            <person name="Lange L."/>
            <person name="Lacey H.J."/>
            <person name="Vuong D."/>
            <person name="Midgley D.J."/>
            <person name="Greenfield P."/>
            <person name="Bradbury M."/>
            <person name="Lacey E."/>
            <person name="Busk P.K."/>
            <person name="Pilgaard B."/>
            <person name="Chooi Y.H."/>
            <person name="Piggott A.M."/>
        </authorList>
    </citation>
    <scope>NUCLEOTIDE SEQUENCE [LARGE SCALE GENOMIC DNA]</scope>
    <source>
        <strain evidence="2 3">FRR 5400</strain>
    </source>
</reference>
<dbReference type="Pfam" id="PF07993">
    <property type="entry name" value="NAD_binding_4"/>
    <property type="match status" value="1"/>
</dbReference>
<feature type="domain" description="Thioester reductase (TE)" evidence="1">
    <location>
        <begin position="1"/>
        <end position="151"/>
    </location>
</feature>
<protein>
    <recommendedName>
        <fullName evidence="1">Thioester reductase (TE) domain-containing protein</fullName>
    </recommendedName>
</protein>
<dbReference type="Gene3D" id="3.40.50.720">
    <property type="entry name" value="NAD(P)-binding Rossmann-like Domain"/>
    <property type="match status" value="1"/>
</dbReference>
<dbReference type="AlphaFoldDB" id="A0A8H6EBS1"/>
<comment type="caution">
    <text evidence="2">The sequence shown here is derived from an EMBL/GenBank/DDBJ whole genome shotgun (WGS) entry which is preliminary data.</text>
</comment>
<keyword evidence="3" id="KW-1185">Reference proteome</keyword>
<evidence type="ECO:0000313" key="3">
    <source>
        <dbReference type="Proteomes" id="UP000541154"/>
    </source>
</evidence>
<dbReference type="InterPro" id="IPR013120">
    <property type="entry name" value="FAR_NAD-bd"/>
</dbReference>
<organism evidence="2 3">
    <name type="scientific">Petromyces alliaceus</name>
    <name type="common">Aspergillus alliaceus</name>
    <dbReference type="NCBI Taxonomy" id="209559"/>
    <lineage>
        <taxon>Eukaryota</taxon>
        <taxon>Fungi</taxon>
        <taxon>Dikarya</taxon>
        <taxon>Ascomycota</taxon>
        <taxon>Pezizomycotina</taxon>
        <taxon>Eurotiomycetes</taxon>
        <taxon>Eurotiomycetidae</taxon>
        <taxon>Eurotiales</taxon>
        <taxon>Aspergillaceae</taxon>
        <taxon>Aspergillus</taxon>
        <taxon>Aspergillus subgen. Circumdati</taxon>
    </lineage>
</organism>
<evidence type="ECO:0000259" key="1">
    <source>
        <dbReference type="Pfam" id="PF07993"/>
    </source>
</evidence>
<dbReference type="InterPro" id="IPR036291">
    <property type="entry name" value="NAD(P)-bd_dom_sf"/>
</dbReference>
<evidence type="ECO:0000313" key="2">
    <source>
        <dbReference type="EMBL" id="KAF5866746.1"/>
    </source>
</evidence>
<gene>
    <name evidence="2" type="ORF">ETB97_009903</name>
</gene>
<name>A0A8H6EBS1_PETAA</name>
<dbReference type="EMBL" id="SPNV01000005">
    <property type="protein sequence ID" value="KAF5866746.1"/>
    <property type="molecule type" value="Genomic_DNA"/>
</dbReference>
<proteinExistence type="predicted"/>
<dbReference type="Proteomes" id="UP000541154">
    <property type="component" value="Unassembled WGS sequence"/>
</dbReference>